<comment type="similarity">
    <text evidence="1">Belongs to the CbxX/CfxQ family.</text>
</comment>
<reference evidence="6 7" key="1">
    <citation type="submission" date="2018-07" db="EMBL/GenBank/DDBJ databases">
        <title>Microbacterium endoborsara sp. nov., a novel actinobacterium isolated from Borszczowia aralocaspica.</title>
        <authorList>
            <person name="An D."/>
        </authorList>
    </citation>
    <scope>NUCLEOTIDE SEQUENCE [LARGE SCALE GENOMIC DNA]</scope>
    <source>
        <strain evidence="6 7">C1.15228</strain>
    </source>
</reference>
<dbReference type="RefSeq" id="WP_114118798.1">
    <property type="nucleotide sequence ID" value="NZ_BMHU01000007.1"/>
</dbReference>
<dbReference type="Pfam" id="PF00004">
    <property type="entry name" value="AAA"/>
    <property type="match status" value="2"/>
</dbReference>
<keyword evidence="3" id="KW-0067">ATP-binding</keyword>
<evidence type="ECO:0000256" key="3">
    <source>
        <dbReference type="ARBA" id="ARBA00022840"/>
    </source>
</evidence>
<protein>
    <submittedName>
        <fullName evidence="6">AAA family ATPase</fullName>
    </submittedName>
</protein>
<evidence type="ECO:0000259" key="5">
    <source>
        <dbReference type="SMART" id="SM00382"/>
    </source>
</evidence>
<feature type="region of interest" description="Disordered" evidence="4">
    <location>
        <begin position="549"/>
        <end position="579"/>
    </location>
</feature>
<name>A0A367XTG4_9MICO</name>
<dbReference type="Gene3D" id="3.40.50.300">
    <property type="entry name" value="P-loop containing nucleotide triphosphate hydrolases"/>
    <property type="match status" value="2"/>
</dbReference>
<evidence type="ECO:0000313" key="6">
    <source>
        <dbReference type="EMBL" id="RCK56926.1"/>
    </source>
</evidence>
<dbReference type="Proteomes" id="UP000253508">
    <property type="component" value="Unassembled WGS sequence"/>
</dbReference>
<dbReference type="PANTHER" id="PTHR43392">
    <property type="entry name" value="AAA-TYPE ATPASE FAMILY PROTEIN / ANKYRIN REPEAT FAMILY PROTEIN"/>
    <property type="match status" value="1"/>
</dbReference>
<keyword evidence="7" id="KW-1185">Reference proteome</keyword>
<proteinExistence type="inferred from homology"/>
<dbReference type="CDD" id="cd00009">
    <property type="entry name" value="AAA"/>
    <property type="match status" value="1"/>
</dbReference>
<evidence type="ECO:0000256" key="4">
    <source>
        <dbReference type="SAM" id="MobiDB-lite"/>
    </source>
</evidence>
<dbReference type="InterPro" id="IPR027417">
    <property type="entry name" value="P-loop_NTPase"/>
</dbReference>
<dbReference type="InterPro" id="IPR050773">
    <property type="entry name" value="CbxX/CfxQ_RuBisCO_ESX"/>
</dbReference>
<dbReference type="Gene3D" id="1.10.8.60">
    <property type="match status" value="1"/>
</dbReference>
<dbReference type="GO" id="GO:0005524">
    <property type="term" value="F:ATP binding"/>
    <property type="evidence" value="ECO:0007669"/>
    <property type="project" value="UniProtKB-KW"/>
</dbReference>
<dbReference type="PANTHER" id="PTHR43392:SF2">
    <property type="entry name" value="AAA-TYPE ATPASE FAMILY PROTEIN _ ANKYRIN REPEAT FAMILY PROTEIN"/>
    <property type="match status" value="1"/>
</dbReference>
<dbReference type="InterPro" id="IPR000641">
    <property type="entry name" value="CbxX/CfxQ"/>
</dbReference>
<sequence length="1127" mass="120781">MAKLRVGTGWGKTDLTTALQRATPGDTLELDPGHYRIGILNIDGIQLRGAGTRGEVVLEGKLCTHGQCALANLELRSEPYNNALSLESSDASIRATDCVIVGDPAAKFPAVWVDGGSVVLERTTMRHEPGTMAFNLLKGAKLHATGSRLGRLLVQGATADLISSLVTFIDASEAARVSSFGSLAVEPQPGDRILVAAGRSVCRLPQLALTAGYQEAYADDSMVEIGQVDQAGGIDLTVQSTNGAAVRSAQAEVVIQDLDAPDPEPEPSPEPAVREPAFATWPIEHANANAFVVHVAPELYPGDTLLLDEGEYHLDDLFTWGVNVAGRGSAHRTVIHGGLSIAEGKSVEIANVTIRPGADANAIQVVADAEVTLRGVILDADEAATFPALFASAGVVRLSDCAIGASADLSAGGAVIEGSAVLDAASSTVARLVTQEGGHAKLTDCRVQTLMAMGSTIVTAGQLTVAPNDQNLLSIYAVDEAVIDIEQLSAEGEMPARAEASRLRIGEFSSAVNERIQLEKAGIVDLDLPAGSFDVFEYDEDGQLVSEPETAHAGSAAGAHAPAGGSEPAPPGAADAVADPAPAVDIDHPLAELHALIGLETIKKQVQGFINAVNLRRMRAEAGLPADKDFSLHSMFLGNPGTGKTTVARLVGKALHEAGVMESELFVEVLRTDLISDNIGASAKLMRQRLEEGAGGVILIDEAYALAKQDSAGFADEAITELLVFMENHRNDTMVILAGYPDKMQDLLSVNEGMRSRIKHRFDFEDYSPAEIASVGLSQLHEGRYTVNEELYRRVVTAAYSQSADRSNARWVRNFNQDLRAKLDERVILLPNPTVDDLTRIDDADLHALAGGNPTERRSKLDRLLAELDEMIGLDSVKAWIHELVVLAEDNQASLEEDGSMERPNYHMAFTGGPGTGKTTVARIIAGIFHALGVLHTPNVTVTDPSTLSGVWLGSSTENVTRAFDEAMGGVLFVDEAHQMRRREHNNVHNDEMVSTMITRLENDRDRFVAIFAGYTDEMDAFFQSDPGLRRRIPTVIEFPDYTSEEVAQIVARVLSDGRTFDEELLRSVTVEAYDATPAGERSNGGWARNFAEVIIKKHAAYRVKHAVRGEERRRIPDEVIEGLRPA</sequence>
<evidence type="ECO:0000256" key="2">
    <source>
        <dbReference type="ARBA" id="ARBA00022741"/>
    </source>
</evidence>
<feature type="domain" description="AAA+ ATPase" evidence="5">
    <location>
        <begin position="904"/>
        <end position="1043"/>
    </location>
</feature>
<organism evidence="6 7">
    <name type="scientific">Microbacterium sorbitolivorans</name>
    <dbReference type="NCBI Taxonomy" id="1867410"/>
    <lineage>
        <taxon>Bacteria</taxon>
        <taxon>Bacillati</taxon>
        <taxon>Actinomycetota</taxon>
        <taxon>Actinomycetes</taxon>
        <taxon>Micrococcales</taxon>
        <taxon>Microbacteriaceae</taxon>
        <taxon>Microbacterium</taxon>
    </lineage>
</organism>
<dbReference type="InterPro" id="IPR003593">
    <property type="entry name" value="AAA+_ATPase"/>
</dbReference>
<accession>A0A367XTG4</accession>
<dbReference type="OrthoDB" id="9806903at2"/>
<dbReference type="SMART" id="SM00382">
    <property type="entry name" value="AAA"/>
    <property type="match status" value="2"/>
</dbReference>
<dbReference type="InterPro" id="IPR003959">
    <property type="entry name" value="ATPase_AAA_core"/>
</dbReference>
<dbReference type="InterPro" id="IPR011050">
    <property type="entry name" value="Pectin_lyase_fold/virulence"/>
</dbReference>
<dbReference type="GO" id="GO:0016887">
    <property type="term" value="F:ATP hydrolysis activity"/>
    <property type="evidence" value="ECO:0007669"/>
    <property type="project" value="InterPro"/>
</dbReference>
<dbReference type="EMBL" id="QORO01000006">
    <property type="protein sequence ID" value="RCK56926.1"/>
    <property type="molecule type" value="Genomic_DNA"/>
</dbReference>
<feature type="domain" description="AAA+ ATPase" evidence="5">
    <location>
        <begin position="630"/>
        <end position="768"/>
    </location>
</feature>
<evidence type="ECO:0000256" key="1">
    <source>
        <dbReference type="ARBA" id="ARBA00010378"/>
    </source>
</evidence>
<gene>
    <name evidence="6" type="ORF">DTO57_13695</name>
</gene>
<keyword evidence="2" id="KW-0547">Nucleotide-binding</keyword>
<dbReference type="SUPFAM" id="SSF52540">
    <property type="entry name" value="P-loop containing nucleoside triphosphate hydrolases"/>
    <property type="match status" value="2"/>
</dbReference>
<dbReference type="SUPFAM" id="SSF51126">
    <property type="entry name" value="Pectin lyase-like"/>
    <property type="match status" value="2"/>
</dbReference>
<dbReference type="AlphaFoldDB" id="A0A367XTG4"/>
<evidence type="ECO:0000313" key="7">
    <source>
        <dbReference type="Proteomes" id="UP000253508"/>
    </source>
</evidence>
<dbReference type="PRINTS" id="PR00819">
    <property type="entry name" value="CBXCFQXSUPER"/>
</dbReference>
<comment type="caution">
    <text evidence="6">The sequence shown here is derived from an EMBL/GenBank/DDBJ whole genome shotgun (WGS) entry which is preliminary data.</text>
</comment>
<feature type="compositionally biased region" description="Low complexity" evidence="4">
    <location>
        <begin position="551"/>
        <end position="579"/>
    </location>
</feature>
<dbReference type="FunFam" id="3.40.50.300:FF:000216">
    <property type="entry name" value="Type VII secretion ATPase EccA"/>
    <property type="match status" value="2"/>
</dbReference>